<dbReference type="RefSeq" id="WP_142105791.1">
    <property type="nucleotide sequence ID" value="NZ_VFPH01000002.1"/>
</dbReference>
<gene>
    <name evidence="2" type="ORF">FB388_6303</name>
</gene>
<dbReference type="OrthoDB" id="3727885at2"/>
<evidence type="ECO:0000256" key="1">
    <source>
        <dbReference type="SAM" id="MobiDB-lite"/>
    </source>
</evidence>
<organism evidence="2 3">
    <name type="scientific">Pseudonocardia cypriaca</name>
    <dbReference type="NCBI Taxonomy" id="882449"/>
    <lineage>
        <taxon>Bacteria</taxon>
        <taxon>Bacillati</taxon>
        <taxon>Actinomycetota</taxon>
        <taxon>Actinomycetes</taxon>
        <taxon>Pseudonocardiales</taxon>
        <taxon>Pseudonocardiaceae</taxon>
        <taxon>Pseudonocardia</taxon>
    </lineage>
</organism>
<proteinExistence type="predicted"/>
<dbReference type="EMBL" id="VFPH01000002">
    <property type="protein sequence ID" value="TQM39051.1"/>
    <property type="molecule type" value="Genomic_DNA"/>
</dbReference>
<dbReference type="Proteomes" id="UP000319818">
    <property type="component" value="Unassembled WGS sequence"/>
</dbReference>
<keyword evidence="3" id="KW-1185">Reference proteome</keyword>
<protein>
    <submittedName>
        <fullName evidence="2">Uncharacterized protein</fullName>
    </submittedName>
</protein>
<evidence type="ECO:0000313" key="3">
    <source>
        <dbReference type="Proteomes" id="UP000319818"/>
    </source>
</evidence>
<reference evidence="2 3" key="1">
    <citation type="submission" date="2019-06" db="EMBL/GenBank/DDBJ databases">
        <title>Sequencing the genomes of 1000 actinobacteria strains.</title>
        <authorList>
            <person name="Klenk H.-P."/>
        </authorList>
    </citation>
    <scope>NUCLEOTIDE SEQUENCE [LARGE SCALE GENOMIC DNA]</scope>
    <source>
        <strain evidence="2 3">DSM 45511</strain>
    </source>
</reference>
<name>A0A543FYZ0_9PSEU</name>
<feature type="region of interest" description="Disordered" evidence="1">
    <location>
        <begin position="199"/>
        <end position="220"/>
    </location>
</feature>
<accession>A0A543FYZ0</accession>
<sequence length="220" mass="25028">MEGRIWFPGNPWPDGHAVEDFGWWGRIHPDGRLWFELNLRSEEYGAREPTDPGEGDWRSPIVWNNYHRCTLSPGWRQGLPAAEPGRPFRLTVPQTLTADPVDEVDFEEEPAFTVYLLGHDAAAGHEVTFTPTAAGHDVTWTGALALYYAGEEDFRYGFRAELRDVQLAGIAVAEELDRDAARRTLAELLDEPERFELDPTGRWFTPAPPRPRSRRRLFGA</sequence>
<dbReference type="AlphaFoldDB" id="A0A543FYZ0"/>
<comment type="caution">
    <text evidence="2">The sequence shown here is derived from an EMBL/GenBank/DDBJ whole genome shotgun (WGS) entry which is preliminary data.</text>
</comment>
<feature type="compositionally biased region" description="Basic residues" evidence="1">
    <location>
        <begin position="211"/>
        <end position="220"/>
    </location>
</feature>
<evidence type="ECO:0000313" key="2">
    <source>
        <dbReference type="EMBL" id="TQM39051.1"/>
    </source>
</evidence>